<accession>A0A0M3KKA4</accession>
<keyword evidence="1" id="KW-0812">Transmembrane</keyword>
<sequence length="207" mass="23596">MGQTWYLAVDWQIHVFSPLLIVPLFLSLKAGCVVAFLLIALSTVANYITFYHFDSPASYVGLFGDAMDPEKTANYTQNVYFAPWLRFTPYVIGVFTGYFLQKTRGKQLHLHWAIAVALWIASILTGIACVYGLYDYLQGPEHEISLAARSSYYNWSRIAWALALAWVVIACQNDWAGKIFTEFGYFTPFLWFTFYLYAASVSIIIII</sequence>
<reference evidence="4" key="1">
    <citation type="submission" date="2017-02" db="UniProtKB">
        <authorList>
            <consortium name="WormBaseParasite"/>
        </authorList>
    </citation>
    <scope>IDENTIFICATION</scope>
</reference>
<evidence type="ECO:0000256" key="1">
    <source>
        <dbReference type="SAM" id="Phobius"/>
    </source>
</evidence>
<dbReference type="InterPro" id="IPR052728">
    <property type="entry name" value="O2_lipid_transport_reg"/>
</dbReference>
<gene>
    <name evidence="2" type="ORF">ASIM_LOCUS20802</name>
</gene>
<dbReference type="PANTHER" id="PTHR11161:SF0">
    <property type="entry name" value="O-ACYLTRANSFERASE LIKE PROTEIN"/>
    <property type="match status" value="1"/>
</dbReference>
<protein>
    <submittedName>
        <fullName evidence="4">DUF998 domain-containing protein</fullName>
    </submittedName>
</protein>
<feature type="transmembrane region" description="Helical" evidence="1">
    <location>
        <begin position="112"/>
        <end position="134"/>
    </location>
</feature>
<feature type="transmembrane region" description="Helical" evidence="1">
    <location>
        <begin position="154"/>
        <end position="171"/>
    </location>
</feature>
<dbReference type="WBParaSite" id="ASIM_0002143301-mRNA-1">
    <property type="protein sequence ID" value="ASIM_0002143301-mRNA-1"/>
    <property type="gene ID" value="ASIM_0002143301"/>
</dbReference>
<keyword evidence="1" id="KW-0472">Membrane</keyword>
<dbReference type="OrthoDB" id="207378at2759"/>
<evidence type="ECO:0000313" key="2">
    <source>
        <dbReference type="EMBL" id="VDK79756.1"/>
    </source>
</evidence>
<keyword evidence="3" id="KW-1185">Reference proteome</keyword>
<evidence type="ECO:0000313" key="3">
    <source>
        <dbReference type="Proteomes" id="UP000267096"/>
    </source>
</evidence>
<evidence type="ECO:0000313" key="4">
    <source>
        <dbReference type="WBParaSite" id="ASIM_0002143301-mRNA-1"/>
    </source>
</evidence>
<dbReference type="Proteomes" id="UP000267096">
    <property type="component" value="Unassembled WGS sequence"/>
</dbReference>
<organism evidence="4">
    <name type="scientific">Anisakis simplex</name>
    <name type="common">Herring worm</name>
    <dbReference type="NCBI Taxonomy" id="6269"/>
    <lineage>
        <taxon>Eukaryota</taxon>
        <taxon>Metazoa</taxon>
        <taxon>Ecdysozoa</taxon>
        <taxon>Nematoda</taxon>
        <taxon>Chromadorea</taxon>
        <taxon>Rhabditida</taxon>
        <taxon>Spirurina</taxon>
        <taxon>Ascaridomorpha</taxon>
        <taxon>Ascaridoidea</taxon>
        <taxon>Anisakidae</taxon>
        <taxon>Anisakis</taxon>
        <taxon>Anisakis simplex complex</taxon>
    </lineage>
</organism>
<dbReference type="AlphaFoldDB" id="A0A0M3KKA4"/>
<dbReference type="EMBL" id="UYRR01040749">
    <property type="protein sequence ID" value="VDK79756.1"/>
    <property type="molecule type" value="Genomic_DNA"/>
</dbReference>
<name>A0A0M3KKA4_ANISI</name>
<proteinExistence type="predicted"/>
<keyword evidence="1" id="KW-1133">Transmembrane helix</keyword>
<dbReference type="PANTHER" id="PTHR11161">
    <property type="entry name" value="O-ACYLTRANSFERASE"/>
    <property type="match status" value="1"/>
</dbReference>
<reference evidence="2 3" key="2">
    <citation type="submission" date="2018-11" db="EMBL/GenBank/DDBJ databases">
        <authorList>
            <consortium name="Pathogen Informatics"/>
        </authorList>
    </citation>
    <scope>NUCLEOTIDE SEQUENCE [LARGE SCALE GENOMIC DNA]</scope>
</reference>
<feature type="transmembrane region" description="Helical" evidence="1">
    <location>
        <begin position="183"/>
        <end position="206"/>
    </location>
</feature>
<feature type="transmembrane region" description="Helical" evidence="1">
    <location>
        <begin position="81"/>
        <end position="100"/>
    </location>
</feature>